<feature type="region of interest" description="Disordered" evidence="1">
    <location>
        <begin position="58"/>
        <end position="79"/>
    </location>
</feature>
<name>A0A168A6C3_9EURO</name>
<dbReference type="InterPro" id="IPR051177">
    <property type="entry name" value="CIK-Related_Protein"/>
</dbReference>
<organism evidence="3 4">
    <name type="scientific">Ascosphaera apis ARSEF 7405</name>
    <dbReference type="NCBI Taxonomy" id="392613"/>
    <lineage>
        <taxon>Eukaryota</taxon>
        <taxon>Fungi</taxon>
        <taxon>Dikarya</taxon>
        <taxon>Ascomycota</taxon>
        <taxon>Pezizomycotina</taxon>
        <taxon>Eurotiomycetes</taxon>
        <taxon>Eurotiomycetidae</taxon>
        <taxon>Onygenales</taxon>
        <taxon>Ascosphaeraceae</taxon>
        <taxon>Ascosphaera</taxon>
    </lineage>
</organism>
<proteinExistence type="predicted"/>
<evidence type="ECO:0000256" key="1">
    <source>
        <dbReference type="SAM" id="MobiDB-lite"/>
    </source>
</evidence>
<evidence type="ECO:0000259" key="2">
    <source>
        <dbReference type="PROSITE" id="PS50011"/>
    </source>
</evidence>
<dbReference type="InterPro" id="IPR000719">
    <property type="entry name" value="Prot_kinase_dom"/>
</dbReference>
<feature type="compositionally biased region" description="Polar residues" evidence="1">
    <location>
        <begin position="798"/>
        <end position="829"/>
    </location>
</feature>
<dbReference type="CDD" id="cd14011">
    <property type="entry name" value="PK_SCY1_like"/>
    <property type="match status" value="1"/>
</dbReference>
<keyword evidence="4" id="KW-1185">Reference proteome</keyword>
<feature type="region of interest" description="Disordered" evidence="1">
    <location>
        <begin position="142"/>
        <end position="163"/>
    </location>
</feature>
<dbReference type="InterPro" id="IPR011989">
    <property type="entry name" value="ARM-like"/>
</dbReference>
<dbReference type="VEuPathDB" id="FungiDB:AAP_02310"/>
<reference evidence="3 4" key="1">
    <citation type="journal article" date="2016" name="Genome Biol. Evol.">
        <title>Divergent and convergent evolution of fungal pathogenicity.</title>
        <authorList>
            <person name="Shang Y."/>
            <person name="Xiao G."/>
            <person name="Zheng P."/>
            <person name="Cen K."/>
            <person name="Zhan S."/>
            <person name="Wang C."/>
        </authorList>
    </citation>
    <scope>NUCLEOTIDE SEQUENCE [LARGE SCALE GENOMIC DNA]</scope>
    <source>
        <strain evidence="3 4">ARSEF 7405</strain>
    </source>
</reference>
<evidence type="ECO:0000313" key="4">
    <source>
        <dbReference type="Proteomes" id="UP000242877"/>
    </source>
</evidence>
<dbReference type="AlphaFoldDB" id="A0A168A6C3"/>
<dbReference type="Gene3D" id="1.25.10.10">
    <property type="entry name" value="Leucine-rich Repeat Variant"/>
    <property type="match status" value="1"/>
</dbReference>
<dbReference type="InterPro" id="IPR011009">
    <property type="entry name" value="Kinase-like_dom_sf"/>
</dbReference>
<dbReference type="SUPFAM" id="SSF56112">
    <property type="entry name" value="Protein kinase-like (PK-like)"/>
    <property type="match status" value="1"/>
</dbReference>
<feature type="region of interest" description="Disordered" evidence="1">
    <location>
        <begin position="769"/>
        <end position="953"/>
    </location>
</feature>
<dbReference type="PROSITE" id="PS50011">
    <property type="entry name" value="PROTEIN_KINASE_DOM"/>
    <property type="match status" value="1"/>
</dbReference>
<dbReference type="Pfam" id="PF00069">
    <property type="entry name" value="Pkinase"/>
    <property type="match status" value="1"/>
</dbReference>
<keyword evidence="3" id="KW-0808">Transferase</keyword>
<dbReference type="GO" id="GO:0005524">
    <property type="term" value="F:ATP binding"/>
    <property type="evidence" value="ECO:0007669"/>
    <property type="project" value="InterPro"/>
</dbReference>
<dbReference type="PANTHER" id="PTHR12984:SF6">
    <property type="entry name" value="SCY1-LIKE PROTEIN 2"/>
    <property type="match status" value="1"/>
</dbReference>
<feature type="compositionally biased region" description="Polar residues" evidence="1">
    <location>
        <begin position="622"/>
        <end position="633"/>
    </location>
</feature>
<feature type="domain" description="Protein kinase" evidence="2">
    <location>
        <begin position="1"/>
        <end position="365"/>
    </location>
</feature>
<dbReference type="SMART" id="SM00220">
    <property type="entry name" value="S_TKc"/>
    <property type="match status" value="1"/>
</dbReference>
<feature type="compositionally biased region" description="Polar residues" evidence="1">
    <location>
        <begin position="927"/>
        <end position="940"/>
    </location>
</feature>
<keyword evidence="3" id="KW-0418">Kinase</keyword>
<feature type="compositionally biased region" description="Low complexity" evidence="1">
    <location>
        <begin position="884"/>
        <end position="926"/>
    </location>
</feature>
<feature type="region of interest" description="Disordered" evidence="1">
    <location>
        <begin position="612"/>
        <end position="635"/>
    </location>
</feature>
<feature type="compositionally biased region" description="Low complexity" evidence="1">
    <location>
        <begin position="830"/>
        <end position="848"/>
    </location>
</feature>
<dbReference type="SUPFAM" id="SSF48371">
    <property type="entry name" value="ARM repeat"/>
    <property type="match status" value="1"/>
</dbReference>
<protein>
    <submittedName>
        <fullName evidence="3">Protein kinase-like domain protein</fullName>
    </submittedName>
</protein>
<gene>
    <name evidence="3" type="ORF">AAP_02310</name>
</gene>
<dbReference type="OrthoDB" id="79687at2759"/>
<dbReference type="Gene3D" id="1.10.510.10">
    <property type="entry name" value="Transferase(Phosphotransferase) domain 1"/>
    <property type="match status" value="1"/>
</dbReference>
<dbReference type="Proteomes" id="UP000242877">
    <property type="component" value="Unassembled WGS sequence"/>
</dbReference>
<feature type="compositionally biased region" description="Polar residues" evidence="1">
    <location>
        <begin position="58"/>
        <end position="74"/>
    </location>
</feature>
<evidence type="ECO:0000313" key="3">
    <source>
        <dbReference type="EMBL" id="KZZ93518.1"/>
    </source>
</evidence>
<dbReference type="InterPro" id="IPR016024">
    <property type="entry name" value="ARM-type_fold"/>
</dbReference>
<feature type="compositionally biased region" description="Low complexity" evidence="1">
    <location>
        <begin position="965"/>
        <end position="982"/>
    </location>
</feature>
<dbReference type="GO" id="GO:0004672">
    <property type="term" value="F:protein kinase activity"/>
    <property type="evidence" value="ECO:0007669"/>
    <property type="project" value="InterPro"/>
</dbReference>
<feature type="compositionally biased region" description="Polar residues" evidence="1">
    <location>
        <begin position="989"/>
        <end position="1019"/>
    </location>
</feature>
<feature type="region of interest" description="Disordered" evidence="1">
    <location>
        <begin position="965"/>
        <end position="1060"/>
    </location>
</feature>
<feature type="compositionally biased region" description="Low complexity" evidence="1">
    <location>
        <begin position="1020"/>
        <end position="1051"/>
    </location>
</feature>
<sequence length="1060" mass="113956">MFANALKSFQSNINSNYQYSPHPAFVSGPWKVHDGKKKSTGDPASIFILDKKSLQNTTSSTGFGNNASRTSSANGGSGYKRVQEEAIQRLKKEASSLARLRHPSILQVLEPVEETRNGGLMFATEPVTASLSIILQEKDDQDIASGGRASRYTSASDSGPSYHRRELEIDEIEIQKGLLQVAKALEFLHESAGLVHGNLNPNAIYVNTKSDWKLSGLGFSGPPDDGSMDTNTTTRSNASVPPIALSEVLHHDPRLSPSVQLDIDFTSPDFVIDANVSPAADMYSLGLLIVALYNSPHRSPIKSNQNPTTYRKLISSSSSIPSASNSFLCSRPIPQALKTSVLPNLLARRPAQRLNSREFQQSKYFDNVLVSTIRFLESFPAKTQNEKAQFLRGLRRVLDEFPGAVLQRKVLPALLEETKDRELLPLLLQNVMKIIKAIPGAIKVVPEIILPKFKEIFLSGHGGKNEDKDRDSNRDAALMVILSDLPLLAENCSGRQFKEGESIVNDHMYIRYFANNSLDVLPLVHLGLDSHTHALIDSALKCLPVLLPILDFASIKDDVFPPIAHVFAHTNSLQIKTRALDCFVLLCGGEVGNGTSKGMDVGAMDDGLSGIPQQSSSSVSSRNGGRTTQSKKPSASILDKYTVQEKLVPLLKSMKTKEPAVMMASLNVLRQVSRIADIEFLAVEVVPLLWQFSLGPLLNETSEKIEKEQRSKLMTLSGNDTAIEGRGSLGGMSPGGQAFASLDDGRDVDVKEVKSDFEKLVLGHTDLSTSASASATARKSPSMLEDDGNWNDWGEPQVTASRSTKPSPSPSVQSAPRFSWSTAPTSIANPHSSALPSPALSSGGSHSGRLQTATGGSALGASPMRLNRSMTPDSAVKPSTFPVLSPTNNSLTPTSTGTSSFSQPLQPLQPLQPQTQTQARPQPQTQNSWTPGISTNTLSPVGSGFGGANPATTLRSSNMLSSFAPLSASSSSSMQTTQSAFSIPPPPTGSTMNQNHGQVQWGTLSNQPMKPMNTLNTLNTLQPQRPSTQTQPQTSLQGNMASSGTGTGTKSGLDKYESLL</sequence>
<dbReference type="Gene3D" id="3.30.200.20">
    <property type="entry name" value="Phosphorylase Kinase, domain 1"/>
    <property type="match status" value="1"/>
</dbReference>
<accession>A0A168A6C3</accession>
<dbReference type="PANTHER" id="PTHR12984">
    <property type="entry name" value="SCY1-RELATED S/T PROTEIN KINASE-LIKE"/>
    <property type="match status" value="1"/>
</dbReference>
<comment type="caution">
    <text evidence="3">The sequence shown here is derived from an EMBL/GenBank/DDBJ whole genome shotgun (WGS) entry which is preliminary data.</text>
</comment>
<dbReference type="EMBL" id="AZGZ01000008">
    <property type="protein sequence ID" value="KZZ93518.1"/>
    <property type="molecule type" value="Genomic_DNA"/>
</dbReference>